<dbReference type="Pfam" id="PF13688">
    <property type="entry name" value="Reprolysin_5"/>
    <property type="match status" value="1"/>
</dbReference>
<dbReference type="InterPro" id="IPR024079">
    <property type="entry name" value="MetalloPept_cat_dom_sf"/>
</dbReference>
<evidence type="ECO:0008006" key="3">
    <source>
        <dbReference type="Google" id="ProtNLM"/>
    </source>
</evidence>
<organism evidence="1 2">
    <name type="scientific">Elizabethkingia miricola</name>
    <name type="common">Chryseobacterium miricola</name>
    <dbReference type="NCBI Taxonomy" id="172045"/>
    <lineage>
        <taxon>Bacteria</taxon>
        <taxon>Pseudomonadati</taxon>
        <taxon>Bacteroidota</taxon>
        <taxon>Flavobacteriia</taxon>
        <taxon>Flavobacteriales</taxon>
        <taxon>Weeksellaceae</taxon>
        <taxon>Elizabethkingia</taxon>
    </lineage>
</organism>
<dbReference type="Proteomes" id="UP000324513">
    <property type="component" value="Unassembled WGS sequence"/>
</dbReference>
<dbReference type="SUPFAM" id="SSF55486">
    <property type="entry name" value="Metalloproteases ('zincins'), catalytic domain"/>
    <property type="match status" value="1"/>
</dbReference>
<evidence type="ECO:0000313" key="1">
    <source>
        <dbReference type="EMBL" id="TYO92212.1"/>
    </source>
</evidence>
<comment type="caution">
    <text evidence="1">The sequence shown here is derived from an EMBL/GenBank/DDBJ whole genome shotgun (WGS) entry which is preliminary data.</text>
</comment>
<sequence>MIIFGFSFNKLLKLYTFEIILPLYVKCFSKRIIIHKSHIMIKKFIAVSVILLFVASCNSSNDGFSNGSSDYNHTRAVGASSNDLLSNNRYSALQIEILYMSGYAPDAQAIEHLKSFLSSTLRKDAGITIRQREISATSSGSLSAEEIRQIENSNRTIFTTGNTMAVSVIYTNGQYAGGASTLGIAYRNTSVALMGKTIRDNSGGFGQVSRAKLESTVLEHEVGHLLGLVDLGSKMQVSHKDGANGNHCDNKNCLMYYASETTDILGFINSGNIPQLDDNCKADLRANGGR</sequence>
<accession>A0ABY3NGT0</accession>
<name>A0ABY3NGT0_ELIMR</name>
<gene>
    <name evidence="1" type="ORF">LX74_01877</name>
</gene>
<dbReference type="EMBL" id="VNHK01000005">
    <property type="protein sequence ID" value="TYO92212.1"/>
    <property type="molecule type" value="Genomic_DNA"/>
</dbReference>
<proteinExistence type="predicted"/>
<reference evidence="1 2" key="1">
    <citation type="submission" date="2019-07" db="EMBL/GenBank/DDBJ databases">
        <title>Genomic Encyclopedia of Archaeal and Bacterial Type Strains, Phase II (KMG-II): from individual species to whole genera.</title>
        <authorList>
            <person name="Goeker M."/>
        </authorList>
    </citation>
    <scope>NUCLEOTIDE SEQUENCE [LARGE SCALE GENOMIC DNA]</scope>
    <source>
        <strain evidence="1 2">DSM 14571</strain>
    </source>
</reference>
<protein>
    <recommendedName>
        <fullName evidence="3">Membrane metalloprotease</fullName>
    </recommendedName>
</protein>
<keyword evidence="2" id="KW-1185">Reference proteome</keyword>
<dbReference type="Gene3D" id="3.40.390.10">
    <property type="entry name" value="Collagenase (Catalytic Domain)"/>
    <property type="match status" value="1"/>
</dbReference>
<evidence type="ECO:0000313" key="2">
    <source>
        <dbReference type="Proteomes" id="UP000324513"/>
    </source>
</evidence>